<keyword evidence="4" id="KW-1185">Reference proteome</keyword>
<feature type="region of interest" description="Disordered" evidence="1">
    <location>
        <begin position="228"/>
        <end position="255"/>
    </location>
</feature>
<organism evidence="3 4">
    <name type="scientific">Colocasia esculenta</name>
    <name type="common">Wild taro</name>
    <name type="synonym">Arum esculentum</name>
    <dbReference type="NCBI Taxonomy" id="4460"/>
    <lineage>
        <taxon>Eukaryota</taxon>
        <taxon>Viridiplantae</taxon>
        <taxon>Streptophyta</taxon>
        <taxon>Embryophyta</taxon>
        <taxon>Tracheophyta</taxon>
        <taxon>Spermatophyta</taxon>
        <taxon>Magnoliopsida</taxon>
        <taxon>Liliopsida</taxon>
        <taxon>Araceae</taxon>
        <taxon>Aroideae</taxon>
        <taxon>Colocasieae</taxon>
        <taxon>Colocasia</taxon>
    </lineage>
</organism>
<feature type="region of interest" description="Disordered" evidence="1">
    <location>
        <begin position="188"/>
        <end position="207"/>
    </location>
</feature>
<gene>
    <name evidence="3" type="ORF">Taro_032020</name>
</gene>
<dbReference type="Proteomes" id="UP000652761">
    <property type="component" value="Unassembled WGS sequence"/>
</dbReference>
<proteinExistence type="predicted"/>
<evidence type="ECO:0000256" key="2">
    <source>
        <dbReference type="SAM" id="Phobius"/>
    </source>
</evidence>
<comment type="caution">
    <text evidence="3">The sequence shown here is derived from an EMBL/GenBank/DDBJ whole genome shotgun (WGS) entry which is preliminary data.</text>
</comment>
<dbReference type="AlphaFoldDB" id="A0A843W4W7"/>
<accession>A0A843W4W7</accession>
<dbReference type="EMBL" id="NMUH01002326">
    <property type="protein sequence ID" value="MQL99303.1"/>
    <property type="molecule type" value="Genomic_DNA"/>
</dbReference>
<evidence type="ECO:0000313" key="4">
    <source>
        <dbReference type="Proteomes" id="UP000652761"/>
    </source>
</evidence>
<sequence length="307" mass="33218">MGPTRGNAPVGLPPDRASPVGVPPGTAPQWAVPQVALHRWGSHWAQPTGGQSHRSRCAAHRWGVPLLLQSTFSFGAPLAFIGSGGRPRPGHLKTRPDHLHRPGHLYLAFFCKFLLIYFISFPFSLNFHNLLLPVIAWEIGRQEVDREKETAVSLLLCFCDQNRRRGGGGLLPAPFLLPAGQETGALSSSFSSSSVSRRGNRGAAQQRSEQVEVLAAVRAGAALRLGEQGKLGARRTPSSSSSSASSSEGQGQQRVECQRLGQDRPIELVFWWGRQRGPKGAPKGISPFSFPCFLSFTQGTRGKTIDT</sequence>
<reference evidence="3" key="1">
    <citation type="submission" date="2017-07" db="EMBL/GenBank/DDBJ databases">
        <title>Taro Niue Genome Assembly and Annotation.</title>
        <authorList>
            <person name="Atibalentja N."/>
            <person name="Keating K."/>
            <person name="Fields C.J."/>
        </authorList>
    </citation>
    <scope>NUCLEOTIDE SEQUENCE</scope>
    <source>
        <strain evidence="3">Niue_2</strain>
        <tissue evidence="3">Leaf</tissue>
    </source>
</reference>
<name>A0A843W4W7_COLES</name>
<feature type="region of interest" description="Disordered" evidence="1">
    <location>
        <begin position="1"/>
        <end position="25"/>
    </location>
</feature>
<evidence type="ECO:0000256" key="1">
    <source>
        <dbReference type="SAM" id="MobiDB-lite"/>
    </source>
</evidence>
<keyword evidence="2" id="KW-0812">Transmembrane</keyword>
<feature type="compositionally biased region" description="Low complexity" evidence="1">
    <location>
        <begin position="238"/>
        <end position="247"/>
    </location>
</feature>
<feature type="transmembrane region" description="Helical" evidence="2">
    <location>
        <begin position="105"/>
        <end position="125"/>
    </location>
</feature>
<keyword evidence="2" id="KW-1133">Transmembrane helix</keyword>
<evidence type="ECO:0000313" key="3">
    <source>
        <dbReference type="EMBL" id="MQL99303.1"/>
    </source>
</evidence>
<protein>
    <submittedName>
        <fullName evidence="3">Uncharacterized protein</fullName>
    </submittedName>
</protein>
<keyword evidence="2" id="KW-0472">Membrane</keyword>